<proteinExistence type="predicted"/>
<evidence type="ECO:0000259" key="1">
    <source>
        <dbReference type="Pfam" id="PF08298"/>
    </source>
</evidence>
<sequence>MERIPFYAIKDSPVYESPLGLFSPEEDGELLEKSTAFHSAIYAASCRPGQRSG</sequence>
<organism evidence="2 3">
    <name type="scientific">Vreelandella olivaria</name>
    <dbReference type="NCBI Taxonomy" id="390919"/>
    <lineage>
        <taxon>Bacteria</taxon>
        <taxon>Pseudomonadati</taxon>
        <taxon>Pseudomonadota</taxon>
        <taxon>Gammaproteobacteria</taxon>
        <taxon>Oceanospirillales</taxon>
        <taxon>Halomonadaceae</taxon>
        <taxon>Vreelandella</taxon>
    </lineage>
</organism>
<dbReference type="Proteomes" id="UP000289555">
    <property type="component" value="Chromosome"/>
</dbReference>
<evidence type="ECO:0000313" key="2">
    <source>
        <dbReference type="EMBL" id="BBI52178.1"/>
    </source>
</evidence>
<keyword evidence="3" id="KW-1185">Reference proteome</keyword>
<reference evidence="3" key="1">
    <citation type="journal article" date="2019" name="Microbiol. Resour. Announc.">
        <title>Complete Genome Sequence of Halomonas olivaria, a Moderately Halophilic Bacterium Isolated from Olive Processing Effluents, Obtained by Nanopore Sequencing.</title>
        <authorList>
            <person name="Nagata S."/>
            <person name="Ii K.M."/>
            <person name="Tsukimi T."/>
            <person name="Miura M.C."/>
            <person name="Galipon J."/>
            <person name="Arakawa K."/>
        </authorList>
    </citation>
    <scope>NUCLEOTIDE SEQUENCE [LARGE SCALE GENOMIC DNA]</scope>
    <source>
        <strain evidence="3">TYRC17</strain>
    </source>
</reference>
<feature type="domain" description="PrkA AAA" evidence="1">
    <location>
        <begin position="1"/>
        <end position="35"/>
    </location>
</feature>
<gene>
    <name evidence="2" type="ORF">HORIV_45990</name>
</gene>
<accession>A0ABN5WYW0</accession>
<protein>
    <recommendedName>
        <fullName evidence="1">PrkA AAA domain-containing protein</fullName>
    </recommendedName>
</protein>
<dbReference type="InterPro" id="IPR013153">
    <property type="entry name" value="Prk_AAA"/>
</dbReference>
<dbReference type="EMBL" id="AP019416">
    <property type="protein sequence ID" value="BBI52178.1"/>
    <property type="molecule type" value="Genomic_DNA"/>
</dbReference>
<dbReference type="Pfam" id="PF08298">
    <property type="entry name" value="AAA_PrkA"/>
    <property type="match status" value="1"/>
</dbReference>
<name>A0ABN5WYW0_9GAMM</name>
<evidence type="ECO:0000313" key="3">
    <source>
        <dbReference type="Proteomes" id="UP000289555"/>
    </source>
</evidence>